<dbReference type="OrthoDB" id="9799936at2"/>
<reference evidence="2 3" key="1">
    <citation type="submission" date="2016-08" db="EMBL/GenBank/DDBJ databases">
        <title>Analysis of Carbohydrate Active Enzymes in Thermogemmatispora T81 Reveals Carbohydrate Degradation Ability.</title>
        <authorList>
            <person name="Tomazini A."/>
            <person name="Lal S."/>
            <person name="Stott M."/>
            <person name="Henrissat B."/>
            <person name="Polikarpov I."/>
            <person name="Sparling R."/>
            <person name="Levin D.B."/>
        </authorList>
    </citation>
    <scope>NUCLEOTIDE SEQUENCE [LARGE SCALE GENOMIC DNA]</scope>
    <source>
        <strain evidence="2 3">T81</strain>
    </source>
</reference>
<accession>A0A328VW97</accession>
<dbReference type="InterPro" id="IPR011051">
    <property type="entry name" value="RmlC_Cupin_sf"/>
</dbReference>
<evidence type="ECO:0000313" key="2">
    <source>
        <dbReference type="EMBL" id="RAQ98405.1"/>
    </source>
</evidence>
<dbReference type="PANTHER" id="PTHR39193">
    <property type="entry name" value="5-DEOXY-GLUCURONATE ISOMERASE"/>
    <property type="match status" value="1"/>
</dbReference>
<organism evidence="2 3">
    <name type="scientific">Thermogemmatispora tikiterensis</name>
    <dbReference type="NCBI Taxonomy" id="1825093"/>
    <lineage>
        <taxon>Bacteria</taxon>
        <taxon>Bacillati</taxon>
        <taxon>Chloroflexota</taxon>
        <taxon>Ktedonobacteria</taxon>
        <taxon>Thermogemmatisporales</taxon>
        <taxon>Thermogemmatisporaceae</taxon>
        <taxon>Thermogemmatispora</taxon>
    </lineage>
</organism>
<dbReference type="NCBIfam" id="TIGR04378">
    <property type="entry name" value="myo_inos_iolB"/>
    <property type="match status" value="1"/>
</dbReference>
<dbReference type="Pfam" id="PF04962">
    <property type="entry name" value="KduI"/>
    <property type="match status" value="1"/>
</dbReference>
<dbReference type="GO" id="GO:0019310">
    <property type="term" value="P:inositol catabolic process"/>
    <property type="evidence" value="ECO:0007669"/>
    <property type="project" value="InterPro"/>
</dbReference>
<dbReference type="Gene3D" id="2.60.120.10">
    <property type="entry name" value="Jelly Rolls"/>
    <property type="match status" value="2"/>
</dbReference>
<sequence>MGLLIRPTSRLAQAEEPQARLAVTPASAGWQYVSFTVYHLRSGQRLRGTAEGQETLVLILTGVGAAWLNGQALGEVGERLSVFDDRSPYALYLSVDGHYEIICRSEAMEIAVAAAPATEQHLPARLIGPADISLEIRGSGQTERRIRHILDTDQEAERLIAVEVITPGGNWSSFPPHKHDSENPPHESYLEETYYHHIQPADGFAIQRVYTYDGLDETMTVHDGELVLVPRGYHTVAAVPGCDLYYLNVMAGPRRVWQYQVDAAFRRLLPPSGSIMGTVLRPGSGTSVRSS</sequence>
<comment type="caution">
    <text evidence="2">The sequence shown here is derived from an EMBL/GenBank/DDBJ whole genome shotgun (WGS) entry which is preliminary data.</text>
</comment>
<proteinExistence type="predicted"/>
<dbReference type="RefSeq" id="WP_112433671.1">
    <property type="nucleotide sequence ID" value="NZ_MCIF01000002.1"/>
</dbReference>
<dbReference type="AlphaFoldDB" id="A0A328VW97"/>
<dbReference type="EMBL" id="MCIF01000002">
    <property type="protein sequence ID" value="RAQ98405.1"/>
    <property type="molecule type" value="Genomic_DNA"/>
</dbReference>
<evidence type="ECO:0000256" key="1">
    <source>
        <dbReference type="ARBA" id="ARBA00023235"/>
    </source>
</evidence>
<dbReference type="InterPro" id="IPR021120">
    <property type="entry name" value="KduI/IolB_isomerase"/>
</dbReference>
<gene>
    <name evidence="2" type="ORF">A4R35_22885</name>
</gene>
<name>A0A328VW97_9CHLR</name>
<keyword evidence="1 2" id="KW-0413">Isomerase</keyword>
<protein>
    <submittedName>
        <fullName evidence="2">5-deoxy-glucuronate isomerase</fullName>
    </submittedName>
</protein>
<dbReference type="InterPro" id="IPR014710">
    <property type="entry name" value="RmlC-like_jellyroll"/>
</dbReference>
<dbReference type="GO" id="GO:0008880">
    <property type="term" value="F:glucuronate isomerase activity"/>
    <property type="evidence" value="ECO:0007669"/>
    <property type="project" value="InterPro"/>
</dbReference>
<dbReference type="SUPFAM" id="SSF51182">
    <property type="entry name" value="RmlC-like cupins"/>
    <property type="match status" value="1"/>
</dbReference>
<evidence type="ECO:0000313" key="3">
    <source>
        <dbReference type="Proteomes" id="UP000248706"/>
    </source>
</evidence>
<dbReference type="Proteomes" id="UP000248706">
    <property type="component" value="Unassembled WGS sequence"/>
</dbReference>
<dbReference type="InterPro" id="IPR024203">
    <property type="entry name" value="Deoxy-glucuronate_isom_IolB"/>
</dbReference>
<keyword evidence="3" id="KW-1185">Reference proteome</keyword>
<dbReference type="PIRSF" id="PIRSF036628">
    <property type="entry name" value="IolB"/>
    <property type="match status" value="1"/>
</dbReference>
<dbReference type="PANTHER" id="PTHR39193:SF1">
    <property type="entry name" value="5-DEOXY-GLUCURONATE ISOMERASE"/>
    <property type="match status" value="1"/>
</dbReference>